<evidence type="ECO:0000259" key="2">
    <source>
        <dbReference type="Pfam" id="PF19044"/>
    </source>
</evidence>
<dbReference type="PANTHER" id="PTHR30121:SF6">
    <property type="entry name" value="SLR6007 PROTEIN"/>
    <property type="match status" value="1"/>
</dbReference>
<dbReference type="InterPro" id="IPR043964">
    <property type="entry name" value="P-loop_TraG"/>
</dbReference>
<dbReference type="InterPro" id="IPR051162">
    <property type="entry name" value="T4SS_component"/>
</dbReference>
<organism evidence="3 4">
    <name type="scientific">Acetitomaculum ruminis DSM 5522</name>
    <dbReference type="NCBI Taxonomy" id="1120918"/>
    <lineage>
        <taxon>Bacteria</taxon>
        <taxon>Bacillati</taxon>
        <taxon>Bacillota</taxon>
        <taxon>Clostridia</taxon>
        <taxon>Lachnospirales</taxon>
        <taxon>Lachnospiraceae</taxon>
        <taxon>Acetitomaculum</taxon>
    </lineage>
</organism>
<gene>
    <name evidence="3" type="ORF">SAMN05216249_105138</name>
</gene>
<dbReference type="EMBL" id="FOJY01000005">
    <property type="protein sequence ID" value="SFA94928.1"/>
    <property type="molecule type" value="Genomic_DNA"/>
</dbReference>
<evidence type="ECO:0000313" key="3">
    <source>
        <dbReference type="EMBL" id="SFA94928.1"/>
    </source>
</evidence>
<dbReference type="Gene3D" id="3.40.50.300">
    <property type="entry name" value="P-loop containing nucleotide triphosphate hydrolases"/>
    <property type="match status" value="1"/>
</dbReference>
<feature type="compositionally biased region" description="Low complexity" evidence="1">
    <location>
        <begin position="13"/>
        <end position="29"/>
    </location>
</feature>
<evidence type="ECO:0000313" key="4">
    <source>
        <dbReference type="Proteomes" id="UP000198838"/>
    </source>
</evidence>
<dbReference type="Proteomes" id="UP000198838">
    <property type="component" value="Unassembled WGS sequence"/>
</dbReference>
<dbReference type="Pfam" id="PF19044">
    <property type="entry name" value="P-loop_TraG"/>
    <property type="match status" value="1"/>
</dbReference>
<accession>A0A1I0X3J1</accession>
<keyword evidence="4" id="KW-1185">Reference proteome</keyword>
<proteinExistence type="predicted"/>
<dbReference type="AlphaFoldDB" id="A0A1I0X3J1"/>
<dbReference type="NCBIfam" id="NF045971">
    <property type="entry name" value="conju_CD1110"/>
    <property type="match status" value="1"/>
</dbReference>
<dbReference type="SUPFAM" id="SSF52540">
    <property type="entry name" value="P-loop containing nucleoside triphosphate hydrolases"/>
    <property type="match status" value="1"/>
</dbReference>
<dbReference type="STRING" id="1120918.SAMN05216249_105138"/>
<dbReference type="PANTHER" id="PTHR30121">
    <property type="entry name" value="UNCHARACTERIZED PROTEIN YJGR-RELATED"/>
    <property type="match status" value="1"/>
</dbReference>
<dbReference type="InterPro" id="IPR027417">
    <property type="entry name" value="P-loop_NTPase"/>
</dbReference>
<feature type="region of interest" description="Disordered" evidence="1">
    <location>
        <begin position="839"/>
        <end position="862"/>
    </location>
</feature>
<name>A0A1I0X3J1_9FIRM</name>
<sequence length="862" mass="98082">MNASKKSGKKSVTAKQTASQKKTTKPAKAVQSKKGGKSLFERFTGLTLAEFLKLKKLKKTLSGDNGQSGKQISTQQTITFDKMYQDGICKVRKNYYTKMIEFYDLNYVLLDEEERADILGLYSQLINYFDPTISFQIFLFNRHVNEETLAAQFEISPQGDKFDDIREEFSDMLKSLSAKGNNGVIKSKYIIFGIEAENIKEARQRFISLEADIIKNLKNLGTNAKCLDGKERLRVLYEFFNQDKMEPFRFSFKEMAESGNTVKDYIAPQGFEFRFPGRYKMGHMFGATKYLDIISPKLNDELLKRLLDIDSNISISIHMRTIEPTEAIKLLKRALSDVQKTKIDEQKKAVRAGYDMDILPTDIVLYEKNTMELLDDLNTSNQKLIWTTILISSFGRNKKELESVSQRVSGIIQQANCRLIDLQYKQEVAMNAAAPIGINETKEGRHLITKNLAILVPFNTQELFQSGQSLYYGLNALSNNMIMADRKKLRTPNGVILGTPGSGKSFSAKREILGSFLVSRDDILICDPEGEYYPLVKALGGEVVKLATNSKDYLNPMDIQLSHKNDREALKLKSDFLITLCDAIAGGETGLANDEKGIIDRCIEGIYDEYFKDPRPENMPILEDLYNALVKYEPDKAVSEELAIDAKQKAVRIANSLVLYVHGSQNYFNHRTNVDSQNRIVCFDIRDLGKQLKELGMLIVQDAVWNRVSRNRERRVATRYYCDEFHLLLRDKQTAQYSVEIWKRFRKWGGIPTGLTQNVGDFLRSEEIEGILGNSDFVYLLNQNAKDQVILADKLGLSEKQLQYVTNSESGCGLILFNDVVIPFADRYPTDTKTYAIMNTRPQEEEEHTADKGDDADGEEKE</sequence>
<reference evidence="3 4" key="1">
    <citation type="submission" date="2016-10" db="EMBL/GenBank/DDBJ databases">
        <authorList>
            <person name="de Groot N.N."/>
        </authorList>
    </citation>
    <scope>NUCLEOTIDE SEQUENCE [LARGE SCALE GENOMIC DNA]</scope>
    <source>
        <strain evidence="3 4">DSM 5522</strain>
    </source>
</reference>
<protein>
    <submittedName>
        <fullName evidence="3">Type IV secretory pathway, VirB4 component</fullName>
    </submittedName>
</protein>
<dbReference type="RefSeq" id="WP_330392018.1">
    <property type="nucleotide sequence ID" value="NZ_FOJY01000005.1"/>
</dbReference>
<feature type="domain" description="TraG P-loop" evidence="2">
    <location>
        <begin position="492"/>
        <end position="805"/>
    </location>
</feature>
<evidence type="ECO:0000256" key="1">
    <source>
        <dbReference type="SAM" id="MobiDB-lite"/>
    </source>
</evidence>
<feature type="region of interest" description="Disordered" evidence="1">
    <location>
        <begin position="1"/>
        <end position="34"/>
    </location>
</feature>
<dbReference type="Gene3D" id="1.10.8.730">
    <property type="match status" value="1"/>
</dbReference>